<dbReference type="PROSITE" id="PS50263">
    <property type="entry name" value="CN_HYDROLASE"/>
    <property type="match status" value="1"/>
</dbReference>
<protein>
    <recommendedName>
        <fullName evidence="9">Apolipoprotein N-acyltransferase</fullName>
        <shortName evidence="9">ALP N-acyltransferase</shortName>
        <ecNumber evidence="9">2.3.1.269</ecNumber>
    </recommendedName>
</protein>
<dbReference type="AlphaFoldDB" id="A0A9X3EEA0"/>
<gene>
    <name evidence="9 11" type="primary">lnt</name>
    <name evidence="11" type="ORF">OUO13_12460</name>
</gene>
<dbReference type="RefSeq" id="WP_283174208.1">
    <property type="nucleotide sequence ID" value="NZ_JAPNOA010000029.1"/>
</dbReference>
<dbReference type="SUPFAM" id="SSF56317">
    <property type="entry name" value="Carbon-nitrogen hydrolase"/>
    <property type="match status" value="1"/>
</dbReference>
<comment type="function">
    <text evidence="9">Catalyzes the phospholipid dependent N-acylation of the N-terminal cysteine of apolipoprotein, the last step in lipoprotein maturation.</text>
</comment>
<evidence type="ECO:0000259" key="10">
    <source>
        <dbReference type="PROSITE" id="PS50263"/>
    </source>
</evidence>
<dbReference type="CDD" id="cd07571">
    <property type="entry name" value="ALP_N-acyl_transferase"/>
    <property type="match status" value="1"/>
</dbReference>
<feature type="transmembrane region" description="Helical" evidence="9">
    <location>
        <begin position="56"/>
        <end position="74"/>
    </location>
</feature>
<keyword evidence="5 9" id="KW-0812">Transmembrane</keyword>
<name>A0A9X3EEA0_9GAMM</name>
<keyword evidence="4 9" id="KW-0808">Transferase</keyword>
<evidence type="ECO:0000256" key="9">
    <source>
        <dbReference type="HAMAP-Rule" id="MF_01148"/>
    </source>
</evidence>
<evidence type="ECO:0000256" key="4">
    <source>
        <dbReference type="ARBA" id="ARBA00022679"/>
    </source>
</evidence>
<dbReference type="InterPro" id="IPR045378">
    <property type="entry name" value="LNT_N"/>
</dbReference>
<organism evidence="11 12">
    <name type="scientific">Parathalassolituus penaei</name>
    <dbReference type="NCBI Taxonomy" id="2997323"/>
    <lineage>
        <taxon>Bacteria</taxon>
        <taxon>Pseudomonadati</taxon>
        <taxon>Pseudomonadota</taxon>
        <taxon>Gammaproteobacteria</taxon>
        <taxon>Oceanospirillales</taxon>
        <taxon>Oceanospirillaceae</taxon>
        <taxon>Parathalassolituus</taxon>
    </lineage>
</organism>
<evidence type="ECO:0000256" key="7">
    <source>
        <dbReference type="ARBA" id="ARBA00023136"/>
    </source>
</evidence>
<dbReference type="EMBL" id="JAPNOA010000029">
    <property type="protein sequence ID" value="MCY0966002.1"/>
    <property type="molecule type" value="Genomic_DNA"/>
</dbReference>
<comment type="similarity">
    <text evidence="2 9">Belongs to the CN hydrolase family. Apolipoprotein N-acyltransferase subfamily.</text>
</comment>
<evidence type="ECO:0000256" key="5">
    <source>
        <dbReference type="ARBA" id="ARBA00022692"/>
    </source>
</evidence>
<sequence length="503" mass="56577">MRSPWFARSLLLTAGALFPLATAPLYWWPVGLVSIAIYCIAMRSVHTVPQAFWRTWAYQFGLFGVGVSWVYVSIHDFGDTSMLLSGLVAMVFAGGLALVPAMVFALRQKLIGQQYAWLSLPVFWFLSEWTRSWFLTGFPWLYAGDAHLYSWLSGWAPVIGSFGISFILVLTCSSLLEFAHKRRIRYLLVLLLWPSGWYLQSQQWTHPVGELKVAAVQGNVTQDMKWDDSMVGPTINLYFGETGKLWGNDLILWPETAITLSYHRFQPYLEELSTIARSHNATVITGIPYKYPEGHELAGEWHNSITATGIGSGLYHKQKLVPFGEFVPLEHWLRGALPFMDLEMSGFLAGPADQKLLQLEKDERLVLIAPFICYEIAYPLLVADMARQADMLVTISNDAWFGDSLGPKQHLGLAQMRALETGRYLLRSTNTGITALVDNKGHIIDQLPVNTRANLSGTAVLREGETPFMIAGVWPLLVLSGLLILMAIPAHYRDQKRRQGDFY</sequence>
<dbReference type="InterPro" id="IPR004563">
    <property type="entry name" value="Apolipo_AcylTrfase"/>
</dbReference>
<comment type="catalytic activity">
    <reaction evidence="9">
        <text>N-terminal S-1,2-diacyl-sn-glyceryl-L-cysteinyl-[lipoprotein] + a glycerophospholipid = N-acyl-S-1,2-diacyl-sn-glyceryl-L-cysteinyl-[lipoprotein] + a 2-acyl-sn-glycero-3-phospholipid + H(+)</text>
        <dbReference type="Rhea" id="RHEA:48228"/>
        <dbReference type="Rhea" id="RHEA-COMP:14681"/>
        <dbReference type="Rhea" id="RHEA-COMP:14684"/>
        <dbReference type="ChEBI" id="CHEBI:15378"/>
        <dbReference type="ChEBI" id="CHEBI:136912"/>
        <dbReference type="ChEBI" id="CHEBI:140656"/>
        <dbReference type="ChEBI" id="CHEBI:140657"/>
        <dbReference type="ChEBI" id="CHEBI:140660"/>
        <dbReference type="EC" id="2.3.1.269"/>
    </reaction>
</comment>
<dbReference type="InterPro" id="IPR036526">
    <property type="entry name" value="C-N_Hydrolase_sf"/>
</dbReference>
<dbReference type="Proteomes" id="UP001150830">
    <property type="component" value="Unassembled WGS sequence"/>
</dbReference>
<evidence type="ECO:0000313" key="12">
    <source>
        <dbReference type="Proteomes" id="UP001150830"/>
    </source>
</evidence>
<dbReference type="GO" id="GO:0042158">
    <property type="term" value="P:lipoprotein biosynthetic process"/>
    <property type="evidence" value="ECO:0007669"/>
    <property type="project" value="UniProtKB-UniRule"/>
</dbReference>
<reference evidence="11" key="1">
    <citation type="submission" date="2022-11" db="EMBL/GenBank/DDBJ databases">
        <title>Parathalassolutuus dongxingensis gen. nov., sp. nov., a novel member of family Oceanospirillaceae isolated from a coastal shrimp pond in Guangxi, China.</title>
        <authorList>
            <person name="Chen H."/>
        </authorList>
    </citation>
    <scope>NUCLEOTIDE SEQUENCE</scope>
    <source>
        <strain evidence="11">G-43</strain>
    </source>
</reference>
<evidence type="ECO:0000256" key="8">
    <source>
        <dbReference type="ARBA" id="ARBA00023315"/>
    </source>
</evidence>
<accession>A0A9X3EEA0</accession>
<feature type="transmembrane region" description="Helical" evidence="9">
    <location>
        <begin position="365"/>
        <end position="383"/>
    </location>
</feature>
<evidence type="ECO:0000256" key="6">
    <source>
        <dbReference type="ARBA" id="ARBA00022989"/>
    </source>
</evidence>
<dbReference type="PANTHER" id="PTHR38686:SF1">
    <property type="entry name" value="APOLIPOPROTEIN N-ACYLTRANSFERASE"/>
    <property type="match status" value="1"/>
</dbReference>
<evidence type="ECO:0000256" key="1">
    <source>
        <dbReference type="ARBA" id="ARBA00004651"/>
    </source>
</evidence>
<feature type="transmembrane region" description="Helical" evidence="9">
    <location>
        <begin position="26"/>
        <end position="44"/>
    </location>
</feature>
<dbReference type="PANTHER" id="PTHR38686">
    <property type="entry name" value="APOLIPOPROTEIN N-ACYLTRANSFERASE"/>
    <property type="match status" value="1"/>
</dbReference>
<evidence type="ECO:0000256" key="2">
    <source>
        <dbReference type="ARBA" id="ARBA00010065"/>
    </source>
</evidence>
<proteinExistence type="inferred from homology"/>
<feature type="domain" description="CN hydrolase" evidence="10">
    <location>
        <begin position="216"/>
        <end position="468"/>
    </location>
</feature>
<comment type="caution">
    <text evidence="11">The sequence shown here is derived from an EMBL/GenBank/DDBJ whole genome shotgun (WGS) entry which is preliminary data.</text>
</comment>
<feature type="transmembrane region" description="Helical" evidence="9">
    <location>
        <begin position="468"/>
        <end position="488"/>
    </location>
</feature>
<dbReference type="HAMAP" id="MF_01148">
    <property type="entry name" value="Lnt"/>
    <property type="match status" value="1"/>
</dbReference>
<dbReference type="EC" id="2.3.1.269" evidence="9"/>
<evidence type="ECO:0000313" key="11">
    <source>
        <dbReference type="EMBL" id="MCY0966002.1"/>
    </source>
</evidence>
<keyword evidence="7 9" id="KW-0472">Membrane</keyword>
<dbReference type="Gene3D" id="3.60.110.10">
    <property type="entry name" value="Carbon-nitrogen hydrolase"/>
    <property type="match status" value="1"/>
</dbReference>
<dbReference type="Pfam" id="PF20154">
    <property type="entry name" value="LNT_N"/>
    <property type="match status" value="1"/>
</dbReference>
<dbReference type="GO" id="GO:0016410">
    <property type="term" value="F:N-acyltransferase activity"/>
    <property type="evidence" value="ECO:0007669"/>
    <property type="project" value="UniProtKB-UniRule"/>
</dbReference>
<feature type="transmembrane region" description="Helical" evidence="9">
    <location>
        <begin position="115"/>
        <end position="134"/>
    </location>
</feature>
<feature type="transmembrane region" description="Helical" evidence="9">
    <location>
        <begin position="154"/>
        <end position="176"/>
    </location>
</feature>
<dbReference type="InterPro" id="IPR003010">
    <property type="entry name" value="C-N_Hydrolase"/>
</dbReference>
<feature type="transmembrane region" description="Helical" evidence="9">
    <location>
        <begin position="80"/>
        <end position="103"/>
    </location>
</feature>
<dbReference type="GO" id="GO:0005886">
    <property type="term" value="C:plasma membrane"/>
    <property type="evidence" value="ECO:0007669"/>
    <property type="project" value="UniProtKB-SubCell"/>
</dbReference>
<keyword evidence="8 9" id="KW-0012">Acyltransferase</keyword>
<comment type="pathway">
    <text evidence="9">Protein modification; lipoprotein biosynthesis (N-acyl transfer).</text>
</comment>
<dbReference type="Pfam" id="PF00795">
    <property type="entry name" value="CN_hydrolase"/>
    <property type="match status" value="1"/>
</dbReference>
<comment type="subcellular location">
    <subcellularLocation>
        <location evidence="1 9">Cell membrane</location>
        <topology evidence="1 9">Multi-pass membrane protein</topology>
    </subcellularLocation>
</comment>
<keyword evidence="3 9" id="KW-1003">Cell membrane</keyword>
<dbReference type="NCBIfam" id="TIGR00546">
    <property type="entry name" value="lnt"/>
    <property type="match status" value="1"/>
</dbReference>
<keyword evidence="12" id="KW-1185">Reference proteome</keyword>
<keyword evidence="6 9" id="KW-1133">Transmembrane helix</keyword>
<evidence type="ECO:0000256" key="3">
    <source>
        <dbReference type="ARBA" id="ARBA00022475"/>
    </source>
</evidence>